<evidence type="ECO:0000256" key="4">
    <source>
        <dbReference type="ARBA" id="ARBA00023136"/>
    </source>
</evidence>
<keyword evidence="3 9" id="KW-1133">Transmembrane helix</keyword>
<dbReference type="InterPro" id="IPR006586">
    <property type="entry name" value="ADAM_Cys-rich"/>
</dbReference>
<keyword evidence="16" id="KW-1185">Reference proteome</keyword>
<evidence type="ECO:0000256" key="2">
    <source>
        <dbReference type="ARBA" id="ARBA00022692"/>
    </source>
</evidence>
<dbReference type="PANTHER" id="PTHR11905:SF167">
    <property type="entry name" value="A DISINTEGRIN AND METALLOPEPTIDASE DOMAIN 4-RELATED"/>
    <property type="match status" value="1"/>
</dbReference>
<dbReference type="AlphaFoldDB" id="A0A5E4BS40"/>
<dbReference type="PROSITE" id="PS50215">
    <property type="entry name" value="ADAM_MEPRO"/>
    <property type="match status" value="1"/>
</dbReference>
<dbReference type="InterPro" id="IPR036436">
    <property type="entry name" value="Disintegrin_dom_sf"/>
</dbReference>
<dbReference type="Proteomes" id="UP000335636">
    <property type="component" value="Unassembled WGS sequence"/>
</dbReference>
<dbReference type="InterPro" id="IPR002870">
    <property type="entry name" value="Peptidase_M12B_N"/>
</dbReference>
<dbReference type="GO" id="GO:0046872">
    <property type="term" value="F:metal ion binding"/>
    <property type="evidence" value="ECO:0007669"/>
    <property type="project" value="UniProtKB-KW"/>
</dbReference>
<feature type="signal peptide" evidence="10">
    <location>
        <begin position="1"/>
        <end position="31"/>
    </location>
</feature>
<dbReference type="EMBL" id="WJEC01000872">
    <property type="protein sequence ID" value="KAF7480624.1"/>
    <property type="molecule type" value="Genomic_DNA"/>
</dbReference>
<gene>
    <name evidence="14" type="ORF">GHT09_008151</name>
    <name evidence="15" type="ORF">MONAX_5E033289</name>
</gene>
<feature type="transmembrane region" description="Helical" evidence="9">
    <location>
        <begin position="705"/>
        <end position="726"/>
    </location>
</feature>
<dbReference type="InterPro" id="IPR024079">
    <property type="entry name" value="MetalloPept_cat_dom_sf"/>
</dbReference>
<protein>
    <submittedName>
        <fullName evidence="14">Disintegrin and metalloproteinase domain-containing protein 20-like</fullName>
    </submittedName>
</protein>
<dbReference type="InterPro" id="IPR034027">
    <property type="entry name" value="Reprolysin_adamalysin"/>
</dbReference>
<feature type="domain" description="Peptidase M12B" evidence="13">
    <location>
        <begin position="206"/>
        <end position="401"/>
    </location>
</feature>
<dbReference type="Pfam" id="PF08516">
    <property type="entry name" value="ADAM_CR"/>
    <property type="match status" value="1"/>
</dbReference>
<dbReference type="Pfam" id="PF00200">
    <property type="entry name" value="Disintegrin"/>
    <property type="match status" value="1"/>
</dbReference>
<evidence type="ECO:0000256" key="1">
    <source>
        <dbReference type="ARBA" id="ARBA00004167"/>
    </source>
</evidence>
<dbReference type="GO" id="GO:1990913">
    <property type="term" value="C:sperm head plasma membrane"/>
    <property type="evidence" value="ECO:0007669"/>
    <property type="project" value="TreeGrafter"/>
</dbReference>
<evidence type="ECO:0000256" key="3">
    <source>
        <dbReference type="ARBA" id="ARBA00022989"/>
    </source>
</evidence>
<dbReference type="PRINTS" id="PR00289">
    <property type="entry name" value="DISINTEGRIN"/>
</dbReference>
<dbReference type="PROSITE" id="PS50214">
    <property type="entry name" value="DISINTEGRIN_2"/>
    <property type="match status" value="1"/>
</dbReference>
<dbReference type="SUPFAM" id="SSF57552">
    <property type="entry name" value="Blood coagulation inhibitor (disintegrin)"/>
    <property type="match status" value="1"/>
</dbReference>
<dbReference type="GO" id="GO:0006508">
    <property type="term" value="P:proteolysis"/>
    <property type="evidence" value="ECO:0007669"/>
    <property type="project" value="InterPro"/>
</dbReference>
<reference evidence="15 16" key="1">
    <citation type="submission" date="2019-04" db="EMBL/GenBank/DDBJ databases">
        <authorList>
            <person name="Alioto T."/>
            <person name="Alioto T."/>
        </authorList>
    </citation>
    <scope>NUCLEOTIDE SEQUENCE [LARGE SCALE GENOMIC DNA]</scope>
</reference>
<dbReference type="GO" id="GO:0008584">
    <property type="term" value="P:male gonad development"/>
    <property type="evidence" value="ECO:0007669"/>
    <property type="project" value="TreeGrafter"/>
</dbReference>
<dbReference type="Gene3D" id="3.40.390.10">
    <property type="entry name" value="Collagenase (Catalytic Domain)"/>
    <property type="match status" value="1"/>
</dbReference>
<keyword evidence="8" id="KW-0862">Zinc</keyword>
<feature type="binding site" evidence="8">
    <location>
        <position position="352"/>
    </location>
    <ligand>
        <name>Zn(2+)</name>
        <dbReference type="ChEBI" id="CHEBI:29105"/>
        <note>catalytic</note>
    </ligand>
</feature>
<keyword evidence="10" id="KW-0732">Signal</keyword>
<keyword evidence="8" id="KW-0479">Metal-binding</keyword>
<proteinExistence type="predicted"/>
<dbReference type="Proteomes" id="UP000662637">
    <property type="component" value="Unassembled WGS sequence"/>
</dbReference>
<comment type="subcellular location">
    <subcellularLocation>
        <location evidence="1">Membrane</location>
        <topology evidence="1">Single-pass membrane protein</topology>
    </subcellularLocation>
</comment>
<dbReference type="Pfam" id="PF01421">
    <property type="entry name" value="Reprolysin"/>
    <property type="match status" value="1"/>
</dbReference>
<dbReference type="GO" id="GO:0009897">
    <property type="term" value="C:external side of plasma membrane"/>
    <property type="evidence" value="ECO:0007669"/>
    <property type="project" value="TreeGrafter"/>
</dbReference>
<keyword evidence="7" id="KW-0245">EGF-like domain</keyword>
<evidence type="ECO:0000313" key="16">
    <source>
        <dbReference type="Proteomes" id="UP000335636"/>
    </source>
</evidence>
<evidence type="ECO:0000313" key="15">
    <source>
        <dbReference type="EMBL" id="VTJ72116.1"/>
    </source>
</evidence>
<evidence type="ECO:0000259" key="13">
    <source>
        <dbReference type="PROSITE" id="PS50215"/>
    </source>
</evidence>
<evidence type="ECO:0000256" key="5">
    <source>
        <dbReference type="ARBA" id="ARBA00023157"/>
    </source>
</evidence>
<evidence type="ECO:0000256" key="10">
    <source>
        <dbReference type="SAM" id="SignalP"/>
    </source>
</evidence>
<name>A0A5E4BS40_MARMO</name>
<accession>A0A5E4BS40</accession>
<evidence type="ECO:0000256" key="9">
    <source>
        <dbReference type="SAM" id="Phobius"/>
    </source>
</evidence>
<feature type="disulfide bond" evidence="7">
    <location>
        <begin position="664"/>
        <end position="673"/>
    </location>
</feature>
<evidence type="ECO:0000256" key="6">
    <source>
        <dbReference type="PROSITE-ProRule" id="PRU00068"/>
    </source>
</evidence>
<keyword evidence="14" id="KW-0401">Integrin</keyword>
<evidence type="ECO:0000256" key="8">
    <source>
        <dbReference type="PROSITE-ProRule" id="PRU00276"/>
    </source>
</evidence>
<feature type="disulfide bond" evidence="6">
    <location>
        <begin position="468"/>
        <end position="488"/>
    </location>
</feature>
<dbReference type="EMBL" id="CABDUW010000606">
    <property type="protein sequence ID" value="VTJ72116.1"/>
    <property type="molecule type" value="Genomic_DNA"/>
</dbReference>
<evidence type="ECO:0000313" key="14">
    <source>
        <dbReference type="EMBL" id="KAF7480624.1"/>
    </source>
</evidence>
<dbReference type="SMART" id="SM00050">
    <property type="entry name" value="DISIN"/>
    <property type="match status" value="1"/>
</dbReference>
<feature type="binding site" evidence="8">
    <location>
        <position position="342"/>
    </location>
    <ligand>
        <name>Zn(2+)</name>
        <dbReference type="ChEBI" id="CHEBI:29105"/>
        <note>catalytic</note>
    </ligand>
</feature>
<dbReference type="PANTHER" id="PTHR11905">
    <property type="entry name" value="ADAM A DISINTEGRIN AND METALLOPROTEASE DOMAIN"/>
    <property type="match status" value="1"/>
</dbReference>
<feature type="binding site" evidence="8">
    <location>
        <position position="346"/>
    </location>
    <ligand>
        <name>Zn(2+)</name>
        <dbReference type="ChEBI" id="CHEBI:29105"/>
        <note>catalytic</note>
    </ligand>
</feature>
<dbReference type="CDD" id="cd04269">
    <property type="entry name" value="ZnMc_adamalysin_II_like"/>
    <property type="match status" value="1"/>
</dbReference>
<dbReference type="PROSITE" id="PS50026">
    <property type="entry name" value="EGF_3"/>
    <property type="match status" value="1"/>
</dbReference>
<dbReference type="InterPro" id="IPR001590">
    <property type="entry name" value="Peptidase_M12B"/>
</dbReference>
<feature type="domain" description="Disintegrin" evidence="12">
    <location>
        <begin position="410"/>
        <end position="496"/>
    </location>
</feature>
<reference evidence="14" key="2">
    <citation type="submission" date="2020-08" db="EMBL/GenBank/DDBJ databases">
        <authorList>
            <person name="Shumante A."/>
            <person name="Zimin A.V."/>
            <person name="Puiu D."/>
            <person name="Salzberg S.L."/>
        </authorList>
    </citation>
    <scope>NUCLEOTIDE SEQUENCE</scope>
    <source>
        <strain evidence="14">WC2-LM</strain>
        <tissue evidence="14">Liver</tissue>
    </source>
</reference>
<keyword evidence="5 7" id="KW-1015">Disulfide bond</keyword>
<dbReference type="Pfam" id="PF01562">
    <property type="entry name" value="Pep_M12B_propep"/>
    <property type="match status" value="1"/>
</dbReference>
<dbReference type="GO" id="GO:0007229">
    <property type="term" value="P:integrin-mediated signaling pathway"/>
    <property type="evidence" value="ECO:0007669"/>
    <property type="project" value="UniProtKB-KW"/>
</dbReference>
<evidence type="ECO:0000256" key="7">
    <source>
        <dbReference type="PROSITE-ProRule" id="PRU00076"/>
    </source>
</evidence>
<evidence type="ECO:0000259" key="12">
    <source>
        <dbReference type="PROSITE" id="PS50214"/>
    </source>
</evidence>
<dbReference type="FunFam" id="4.10.70.10:FF:000003">
    <property type="entry name" value="Disintegrin and metalloproteinase domain-containing protein 17"/>
    <property type="match status" value="1"/>
</dbReference>
<keyword evidence="4 9" id="KW-0472">Membrane</keyword>
<feature type="chain" id="PRO_5036140290" evidence="10">
    <location>
        <begin position="32"/>
        <end position="743"/>
    </location>
</feature>
<keyword evidence="2 9" id="KW-0812">Transmembrane</keyword>
<comment type="caution">
    <text evidence="7">Lacks conserved residue(s) required for the propagation of feature annotation.</text>
</comment>
<evidence type="ECO:0000259" key="11">
    <source>
        <dbReference type="PROSITE" id="PS50026"/>
    </source>
</evidence>
<dbReference type="GO" id="GO:0004222">
    <property type="term" value="F:metalloendopeptidase activity"/>
    <property type="evidence" value="ECO:0007669"/>
    <property type="project" value="InterPro"/>
</dbReference>
<sequence length="743" mass="83356">MGPAWAQRPLTGVLWLHVLWVLLCLVCCSHGPPKWRFTSSEIVIPKKVPQRRGEIKMPNQLAYSIRFRGQRHVIHMKLKKNLIPRHFPVVTNNDQGANQEDYPYVPQDCYYYSYLEGVPGSVATLDTCYGGLRGMLQVDDFTYEIKPLEASSKFEHVVSLLVSEDRADEDERCKIEEEETNQIPEEVNLAESPRAGPVYLWRSHMKHMKLHFTISSSVYSQNQNQTQIIENVVIINNILDSIFRPGNLYSNIRILCIWEKEDTFNMKSYNHASTATHEFGLWKFYNLWKVFTHDTSILYLGYMVGGSKYYASHSGFCNPNWGAAYVYFENYHIFKIAAVTAHVIAHNMGIAHDDPSCVCFRRHRCVMNSIPGLLDMFSNCSYDRLHWMVHRWDPCLSLPNKPYSNFPYIANRCGDKDVNSNEQCDCGSLKECANNSCCSTNCAFTSGSTCDTGGCCDHCKFASAGMLCRDVHGICDLPEYCDGTGNNCPNDLYVQDGTPCSPLSVCVRGNCSDRDLQCQALLGYQVKDALPMCYEKLNVIGDRFGNCGLKFVRGGTKPMKCEIDDVLCGMLHCSNVQQVPGVAEHSTFHHIYVGDAKLESCFGFDTHYGEELPEVGLVVDGATCGPGQYCLNKNCTFHQDFPFTCDVKTCNYKGVCNNLEKCHCLRGWKPPDCEQKGTGGSEDSGPPPDKELSMKAKIQVTVNKGLVVILSRITAFLLVICIGAAIKAKITADAKKKAKPPKK</sequence>
<feature type="domain" description="EGF-like" evidence="11">
    <location>
        <begin position="641"/>
        <end position="674"/>
    </location>
</feature>
<dbReference type="SUPFAM" id="SSF55486">
    <property type="entry name" value="Metalloproteases ('zincins'), catalytic domain"/>
    <property type="match status" value="1"/>
</dbReference>
<dbReference type="SMART" id="SM00608">
    <property type="entry name" value="ACR"/>
    <property type="match status" value="1"/>
</dbReference>
<dbReference type="Gene3D" id="4.10.70.10">
    <property type="entry name" value="Disintegrin domain"/>
    <property type="match status" value="1"/>
</dbReference>
<dbReference type="InterPro" id="IPR001762">
    <property type="entry name" value="Disintegrin_dom"/>
</dbReference>
<organism evidence="15 16">
    <name type="scientific">Marmota monax</name>
    <name type="common">Woodchuck</name>
    <dbReference type="NCBI Taxonomy" id="9995"/>
    <lineage>
        <taxon>Eukaryota</taxon>
        <taxon>Metazoa</taxon>
        <taxon>Chordata</taxon>
        <taxon>Craniata</taxon>
        <taxon>Vertebrata</taxon>
        <taxon>Euteleostomi</taxon>
        <taxon>Mammalia</taxon>
        <taxon>Eutheria</taxon>
        <taxon>Euarchontoglires</taxon>
        <taxon>Glires</taxon>
        <taxon>Rodentia</taxon>
        <taxon>Sciuromorpha</taxon>
        <taxon>Sciuridae</taxon>
        <taxon>Xerinae</taxon>
        <taxon>Marmotini</taxon>
        <taxon>Marmota</taxon>
    </lineage>
</organism>
<dbReference type="PROSITE" id="PS01186">
    <property type="entry name" value="EGF_2"/>
    <property type="match status" value="1"/>
</dbReference>
<dbReference type="InterPro" id="IPR000742">
    <property type="entry name" value="EGF"/>
</dbReference>